<proteinExistence type="predicted"/>
<dbReference type="KEGG" id="toc:Toce_2240"/>
<dbReference type="PROSITE" id="PS51257">
    <property type="entry name" value="PROKAR_LIPOPROTEIN"/>
    <property type="match status" value="1"/>
</dbReference>
<evidence type="ECO:0000313" key="2">
    <source>
        <dbReference type="Proteomes" id="UP000000272"/>
    </source>
</evidence>
<accession>D9S172</accession>
<name>D9S172_THEOJ</name>
<dbReference type="Proteomes" id="UP000000272">
    <property type="component" value="Chromosome"/>
</dbReference>
<dbReference type="RefSeq" id="WP_013276957.1">
    <property type="nucleotide sequence ID" value="NC_014377.1"/>
</dbReference>
<dbReference type="Pfam" id="PF13379">
    <property type="entry name" value="NMT1_2"/>
    <property type="match status" value="1"/>
</dbReference>
<dbReference type="Gene3D" id="3.40.190.10">
    <property type="entry name" value="Periplasmic binding protein-like II"/>
    <property type="match status" value="2"/>
</dbReference>
<sequence length="355" mass="38736">MRRKGIIRALSLLLTLLLLSSAGLMLSGCGDGAGDASTGRTQDSSGEEVIRVAKQFGLVYAPLMVAEKKDFFSKYGLKVEWVTLGSGGAVREAMASGELDAAFMGIPPFLIGWDKGMPAKIAAGYTVSPVQLVTYDPNIKSIKDFKPQHKIAVPSPGSVQHILLAMALEKELGDPKALDDNLVALPHPDGTQAMLSKKDVVAHFTTPPYLFEELAQPGYHVVLDGFEAFGGEFNFNVLLVTKDYHDKHPAGYAAFIMGLNEAMNWINENKMEAAELLAPEFKIEKEKLYQYLTSEGLNFTTAPYGLLGFAEFMKKAGYISKVPKDLSEIAWENVLAVVGKREGEPCQLEKMQLAR</sequence>
<organism evidence="1 2">
    <name type="scientific">Thermosediminibacter oceani (strain ATCC BAA-1034 / DSM 16646 / JW/IW-1228P)</name>
    <dbReference type="NCBI Taxonomy" id="555079"/>
    <lineage>
        <taxon>Bacteria</taxon>
        <taxon>Bacillati</taxon>
        <taxon>Bacillota</taxon>
        <taxon>Clostridia</taxon>
        <taxon>Thermosediminibacterales</taxon>
        <taxon>Thermosediminibacteraceae</taxon>
        <taxon>Thermosediminibacter</taxon>
    </lineage>
</organism>
<dbReference type="OrthoDB" id="9802202at2"/>
<dbReference type="PANTHER" id="PTHR30024:SF2">
    <property type="entry name" value="ABC TRANSPORTER SUBSTRATE-BINDING PROTEIN"/>
    <property type="match status" value="1"/>
</dbReference>
<keyword evidence="2" id="KW-1185">Reference proteome</keyword>
<dbReference type="eggNOG" id="COG0715">
    <property type="taxonomic scope" value="Bacteria"/>
</dbReference>
<dbReference type="PANTHER" id="PTHR30024">
    <property type="entry name" value="ALIPHATIC SULFONATES-BINDING PROTEIN-RELATED"/>
    <property type="match status" value="1"/>
</dbReference>
<dbReference type="HOGENOM" id="CLU_068415_0_0_9"/>
<dbReference type="STRING" id="555079.Toce_2240"/>
<dbReference type="AlphaFoldDB" id="D9S172"/>
<dbReference type="SUPFAM" id="SSF53850">
    <property type="entry name" value="Periplasmic binding protein-like II"/>
    <property type="match status" value="1"/>
</dbReference>
<dbReference type="EMBL" id="CP002131">
    <property type="protein sequence ID" value="ADL08951.1"/>
    <property type="molecule type" value="Genomic_DNA"/>
</dbReference>
<protein>
    <submittedName>
        <fullName evidence="1">Substrate-binding region of ABC-type glycine betaine transport system</fullName>
    </submittedName>
</protein>
<gene>
    <name evidence="1" type="ordered locus">Toce_2240</name>
</gene>
<evidence type="ECO:0000313" key="1">
    <source>
        <dbReference type="EMBL" id="ADL08951.1"/>
    </source>
</evidence>
<reference evidence="1 2" key="1">
    <citation type="journal article" date="2010" name="Stand. Genomic Sci.">
        <title>Complete genome sequence of Thermosediminibacter oceani type strain (JW/IW-1228P).</title>
        <authorList>
            <person name="Pitluck S."/>
            <person name="Yasawong M."/>
            <person name="Munk C."/>
            <person name="Nolan M."/>
            <person name="Lapidus A."/>
            <person name="Lucas S."/>
            <person name="Glavina Del Rio T."/>
            <person name="Tice H."/>
            <person name="Cheng J.F."/>
            <person name="Bruce D."/>
            <person name="Detter C."/>
            <person name="Tapia R."/>
            <person name="Han C."/>
            <person name="Goodwin L."/>
            <person name="Liolios K."/>
            <person name="Ivanova N."/>
            <person name="Mavromatis K."/>
            <person name="Mikhailova N."/>
            <person name="Pati A."/>
            <person name="Chen A."/>
            <person name="Palaniappan K."/>
            <person name="Land M."/>
            <person name="Hauser L."/>
            <person name="Chang Y.J."/>
            <person name="Jeffries C.D."/>
            <person name="Rohde M."/>
            <person name="Spring S."/>
            <person name="Sikorski J."/>
            <person name="Goker M."/>
            <person name="Woyke T."/>
            <person name="Bristow J."/>
            <person name="Eisen J.A."/>
            <person name="Markowitz V."/>
            <person name="Hugenholtz P."/>
            <person name="Kyrpides N.C."/>
            <person name="Klenk H.P."/>
        </authorList>
    </citation>
    <scope>NUCLEOTIDE SEQUENCE [LARGE SCALE GENOMIC DNA]</scope>
    <source>
        <strain evidence="2">ATCC BAA-1034 / DSM 16646 / JW/IW-1228P</strain>
    </source>
</reference>